<evidence type="ECO:0008006" key="4">
    <source>
        <dbReference type="Google" id="ProtNLM"/>
    </source>
</evidence>
<evidence type="ECO:0000313" key="2">
    <source>
        <dbReference type="EMBL" id="CAH9414848.1"/>
    </source>
</evidence>
<reference evidence="2" key="1">
    <citation type="submission" date="2022-03" db="EMBL/GenBank/DDBJ databases">
        <authorList>
            <person name="Leyn A S."/>
        </authorList>
    </citation>
    <scope>NUCLEOTIDE SEQUENCE</scope>
    <source>
        <strain evidence="2">Streptomyces globisporus 4-3</strain>
    </source>
</reference>
<evidence type="ECO:0000313" key="3">
    <source>
        <dbReference type="Proteomes" id="UP001154015"/>
    </source>
</evidence>
<feature type="region of interest" description="Disordered" evidence="1">
    <location>
        <begin position="190"/>
        <end position="209"/>
    </location>
</feature>
<dbReference type="EMBL" id="CAKXYP010000004">
    <property type="protein sequence ID" value="CAH9414848.1"/>
    <property type="molecule type" value="Genomic_DNA"/>
</dbReference>
<proteinExistence type="predicted"/>
<dbReference type="Proteomes" id="UP001154015">
    <property type="component" value="Unassembled WGS sequence"/>
</dbReference>
<comment type="caution">
    <text evidence="2">The sequence shown here is derived from an EMBL/GenBank/DDBJ whole genome shotgun (WGS) entry which is preliminary data.</text>
</comment>
<protein>
    <recommendedName>
        <fullName evidence="4">WXG100 family type VII secretion target</fullName>
    </recommendedName>
</protein>
<name>A0ABM9GTQ0_STRGL</name>
<evidence type="ECO:0000256" key="1">
    <source>
        <dbReference type="SAM" id="MobiDB-lite"/>
    </source>
</evidence>
<gene>
    <name evidence="2" type="ORF">SGL43_01860</name>
</gene>
<keyword evidence="3" id="KW-1185">Reference proteome</keyword>
<sequence>MATTTVQGTDYAPCEHLVELLAWLEAEAPTGRDGTQRVRAGEGFFMAWDEWEQLKADAVQRQSTGMQLNQLDPGGGGSAPLPGQTGDLKVTNGDLVKIGSQAHELYDQLWKKARVAVPSSDKAAGDLSGQGFALGGGLKHVSNRWDEQLKSLMDACAHIANHMQVTKKVHAGDQHYIQRQMSSIDTLDAGFDERVGEPGKKNPAYEQKK</sequence>
<feature type="compositionally biased region" description="Basic and acidic residues" evidence="1">
    <location>
        <begin position="191"/>
        <end position="200"/>
    </location>
</feature>
<organism evidence="2 3">
    <name type="scientific">Streptomyces globisporus</name>
    <dbReference type="NCBI Taxonomy" id="1908"/>
    <lineage>
        <taxon>Bacteria</taxon>
        <taxon>Bacillati</taxon>
        <taxon>Actinomycetota</taxon>
        <taxon>Actinomycetes</taxon>
        <taxon>Kitasatosporales</taxon>
        <taxon>Streptomycetaceae</taxon>
        <taxon>Streptomyces</taxon>
    </lineage>
</organism>
<accession>A0ABM9GTQ0</accession>